<organism evidence="1 2">
    <name type="scientific">Hypocrea virens (strain Gv29-8 / FGSC 10586)</name>
    <name type="common">Gliocladium virens</name>
    <name type="synonym">Trichoderma virens</name>
    <dbReference type="NCBI Taxonomy" id="413071"/>
    <lineage>
        <taxon>Eukaryota</taxon>
        <taxon>Fungi</taxon>
        <taxon>Dikarya</taxon>
        <taxon>Ascomycota</taxon>
        <taxon>Pezizomycotina</taxon>
        <taxon>Sordariomycetes</taxon>
        <taxon>Hypocreomycetidae</taxon>
        <taxon>Hypocreales</taxon>
        <taxon>Hypocreaceae</taxon>
        <taxon>Trichoderma</taxon>
    </lineage>
</organism>
<dbReference type="GeneID" id="25790371"/>
<protein>
    <submittedName>
        <fullName evidence="1">Uncharacterized protein</fullName>
    </submittedName>
</protein>
<keyword evidence="2" id="KW-1185">Reference proteome</keyword>
<dbReference type="InParanoid" id="G9NA90"/>
<accession>G9NA90</accession>
<dbReference type="AlphaFoldDB" id="G9NA90"/>
<gene>
    <name evidence="1" type="ORF">TRIVIDRAFT_206437</name>
</gene>
<comment type="caution">
    <text evidence="1">The sequence shown here is derived from an EMBL/GenBank/DDBJ whole genome shotgun (WGS) entry which is preliminary data.</text>
</comment>
<dbReference type="VEuPathDB" id="FungiDB:TRIVIDRAFT_206437"/>
<proteinExistence type="predicted"/>
<name>G9NA90_HYPVG</name>
<evidence type="ECO:0000313" key="2">
    <source>
        <dbReference type="Proteomes" id="UP000007115"/>
    </source>
</evidence>
<dbReference type="Proteomes" id="UP000007115">
    <property type="component" value="Unassembled WGS sequence"/>
</dbReference>
<dbReference type="EMBL" id="ABDF02000090">
    <property type="protein sequence ID" value="EHK16856.1"/>
    <property type="molecule type" value="Genomic_DNA"/>
</dbReference>
<sequence>MAGQPLCSQCRNAHVTIVSSLLINQCYLDQLLRMYLYSIACSDNLEPSESSAAPSCKRQLLLIWLLVDAGDNAWRERVACLSERLYLDHRGEEKRGVLSGQTKPVQVILVHSQSLCRVRYGVPKSYREQAPVVALDNGTVAGNGQLPTRLVAASRLDNQCFEKTQATRFGLRRQPVACAPCCQKPVSQNYEYGNTGMGRPSTRRSQARHVAKESDQRPQFKSTLYSYSVLRPHIKTLRAAFSRLETYILELVAQQLEMCEARHRAMKGQCMYEYPDSVRKECASYSTLASRGRETFGVRVHAWASLISCGTPHLPIQPTANGTPCYRRNWLYQRVPSPSQRIRRKHGCSWEVEVWHQRGYKEGYGWKNEMLTRDEHSAPGWTVDVGYGWRKRYQELPTAKSREAAWWIRSGTRTWAKCRQKKDGGHLHAVAVQALRKSSMHACNELRRSKVVLGSKQHSAVQRRIALASQKHSQHLIHTLNPAAVTSAIAAAGTQALGTSREQCVLPSVCPVQKPPVPSAHSAAYCSAPDPTSSPACSIREYEYLRRNASYRVQQVPPPASNAHTGRRLAPLLPLPYKFSHTKSSHTNRTRVFVATQRAYLLASLPIFNTAGNALNLCGRIGE</sequence>
<reference evidence="1 2" key="1">
    <citation type="journal article" date="2011" name="Genome Biol.">
        <title>Comparative genome sequence analysis underscores mycoparasitism as the ancestral life style of Trichoderma.</title>
        <authorList>
            <person name="Kubicek C.P."/>
            <person name="Herrera-Estrella A."/>
            <person name="Seidl-Seiboth V."/>
            <person name="Martinez D.A."/>
            <person name="Druzhinina I.S."/>
            <person name="Thon M."/>
            <person name="Zeilinger S."/>
            <person name="Casas-Flores S."/>
            <person name="Horwitz B.A."/>
            <person name="Mukherjee P.K."/>
            <person name="Mukherjee M."/>
            <person name="Kredics L."/>
            <person name="Alcaraz L.D."/>
            <person name="Aerts A."/>
            <person name="Antal Z."/>
            <person name="Atanasova L."/>
            <person name="Cervantes-Badillo M.G."/>
            <person name="Challacombe J."/>
            <person name="Chertkov O."/>
            <person name="McCluskey K."/>
            <person name="Coulpier F."/>
            <person name="Deshpande N."/>
            <person name="von Doehren H."/>
            <person name="Ebbole D.J."/>
            <person name="Esquivel-Naranjo E.U."/>
            <person name="Fekete E."/>
            <person name="Flipphi M."/>
            <person name="Glaser F."/>
            <person name="Gomez-Rodriguez E.Y."/>
            <person name="Gruber S."/>
            <person name="Han C."/>
            <person name="Henrissat B."/>
            <person name="Hermosa R."/>
            <person name="Hernandez-Onate M."/>
            <person name="Karaffa L."/>
            <person name="Kosti I."/>
            <person name="Le Crom S."/>
            <person name="Lindquist E."/>
            <person name="Lucas S."/>
            <person name="Luebeck M."/>
            <person name="Luebeck P.S."/>
            <person name="Margeot A."/>
            <person name="Metz B."/>
            <person name="Misra M."/>
            <person name="Nevalainen H."/>
            <person name="Omann M."/>
            <person name="Packer N."/>
            <person name="Perrone G."/>
            <person name="Uresti-Rivera E.E."/>
            <person name="Salamov A."/>
            <person name="Schmoll M."/>
            <person name="Seiboth B."/>
            <person name="Shapiro H."/>
            <person name="Sukno S."/>
            <person name="Tamayo-Ramos J.A."/>
            <person name="Tisch D."/>
            <person name="Wiest A."/>
            <person name="Wilkinson H.H."/>
            <person name="Zhang M."/>
            <person name="Coutinho P.M."/>
            <person name="Kenerley C.M."/>
            <person name="Monte E."/>
            <person name="Baker S.E."/>
            <person name="Grigoriev I.V."/>
        </authorList>
    </citation>
    <scope>NUCLEOTIDE SEQUENCE [LARGE SCALE GENOMIC DNA]</scope>
    <source>
        <strain evidence="2">Gv29-8 / FGSC 10586</strain>
    </source>
</reference>
<evidence type="ECO:0000313" key="1">
    <source>
        <dbReference type="EMBL" id="EHK16856.1"/>
    </source>
</evidence>
<dbReference type="HOGENOM" id="CLU_438756_0_0_1"/>
<dbReference type="RefSeq" id="XP_013951051.1">
    <property type="nucleotide sequence ID" value="XM_014095576.1"/>
</dbReference>